<dbReference type="AlphaFoldDB" id="A0A9D9DHL5"/>
<dbReference type="EMBL" id="JADINC010000049">
    <property type="protein sequence ID" value="MBO8425444.1"/>
    <property type="molecule type" value="Genomic_DNA"/>
</dbReference>
<comment type="caution">
    <text evidence="2">The sequence shown here is derived from an EMBL/GenBank/DDBJ whole genome shotgun (WGS) entry which is preliminary data.</text>
</comment>
<reference evidence="2" key="1">
    <citation type="submission" date="2020-10" db="EMBL/GenBank/DDBJ databases">
        <authorList>
            <person name="Gilroy R."/>
        </authorList>
    </citation>
    <scope>NUCLEOTIDE SEQUENCE</scope>
    <source>
        <strain evidence="2">8207</strain>
    </source>
</reference>
<sequence>MKTKIIYISGNETFEMADIRAAFEEVRATLNLGRDTVLFGVPVDSDNALKHTENLTEQDDTAIQITNTPDTATNSIDTSPEPENEINETVDTTVITAVPEETKPVKKPRGRRKSVGAVATDNAEQIAKDNKPEMADGNDEKTEKIIPILSILAANQDSDAMDSENAQNQPIADDNATITGDISNADDDAAPIIADIDISAELTTENDNGDEIETHTTIADMINDDAPDAPVEKTLEQLLESMAPLREDIVEDVHSQTEPEFDADSVPAPDDTDATLEQLATEFAENQDKIPATPKPESHSKIGKLKNILPFKKAKRDDNGIMGDLFGWAGIAANDDDFSIPGFFTNAASKK</sequence>
<evidence type="ECO:0000313" key="2">
    <source>
        <dbReference type="EMBL" id="MBO8425444.1"/>
    </source>
</evidence>
<accession>A0A9D9DHL5</accession>
<evidence type="ECO:0000313" key="3">
    <source>
        <dbReference type="Proteomes" id="UP000823630"/>
    </source>
</evidence>
<dbReference type="Proteomes" id="UP000823630">
    <property type="component" value="Unassembled WGS sequence"/>
</dbReference>
<gene>
    <name evidence="2" type="ORF">IAC69_03115</name>
</gene>
<feature type="region of interest" description="Disordered" evidence="1">
    <location>
        <begin position="283"/>
        <end position="304"/>
    </location>
</feature>
<proteinExistence type="predicted"/>
<name>A0A9D9DHL5_9PROT</name>
<evidence type="ECO:0000256" key="1">
    <source>
        <dbReference type="SAM" id="MobiDB-lite"/>
    </source>
</evidence>
<organism evidence="2 3">
    <name type="scientific">Candidatus Enterousia avistercoris</name>
    <dbReference type="NCBI Taxonomy" id="2840788"/>
    <lineage>
        <taxon>Bacteria</taxon>
        <taxon>Pseudomonadati</taxon>
        <taxon>Pseudomonadota</taxon>
        <taxon>Alphaproteobacteria</taxon>
        <taxon>Candidatus Enterousia</taxon>
    </lineage>
</organism>
<protein>
    <submittedName>
        <fullName evidence="2">Uncharacterized protein</fullName>
    </submittedName>
</protein>
<reference evidence="2" key="2">
    <citation type="journal article" date="2021" name="PeerJ">
        <title>Extensive microbial diversity within the chicken gut microbiome revealed by metagenomics and culture.</title>
        <authorList>
            <person name="Gilroy R."/>
            <person name="Ravi A."/>
            <person name="Getino M."/>
            <person name="Pursley I."/>
            <person name="Horton D.L."/>
            <person name="Alikhan N.F."/>
            <person name="Baker D."/>
            <person name="Gharbi K."/>
            <person name="Hall N."/>
            <person name="Watson M."/>
            <person name="Adriaenssens E.M."/>
            <person name="Foster-Nyarko E."/>
            <person name="Jarju S."/>
            <person name="Secka A."/>
            <person name="Antonio M."/>
            <person name="Oren A."/>
            <person name="Chaudhuri R.R."/>
            <person name="La Ragione R."/>
            <person name="Hildebrand F."/>
            <person name="Pallen M.J."/>
        </authorList>
    </citation>
    <scope>NUCLEOTIDE SEQUENCE</scope>
    <source>
        <strain evidence="2">8207</strain>
    </source>
</reference>